<evidence type="ECO:0000256" key="10">
    <source>
        <dbReference type="SAM" id="Phobius"/>
    </source>
</evidence>
<keyword evidence="5 10" id="KW-1133">Transmembrane helix</keyword>
<dbReference type="InterPro" id="IPR050964">
    <property type="entry name" value="Striated_Muscle_Regulatory"/>
</dbReference>
<keyword evidence="2 10" id="KW-0812">Transmembrane</keyword>
<dbReference type="FunFam" id="2.60.40.10:FF:002217">
    <property type="entry name" value="Roundabout 2"/>
    <property type="match status" value="1"/>
</dbReference>
<protein>
    <submittedName>
        <fullName evidence="13">Roundabout homolog 2</fullName>
    </submittedName>
</protein>
<dbReference type="EMBL" id="AP029264">
    <property type="protein sequence ID" value="BFF95379.1"/>
    <property type="molecule type" value="Genomic_DNA"/>
</dbReference>
<feature type="domain" description="Ig-like" evidence="11">
    <location>
        <begin position="183"/>
        <end position="273"/>
    </location>
</feature>
<evidence type="ECO:0000256" key="2">
    <source>
        <dbReference type="ARBA" id="ARBA00022692"/>
    </source>
</evidence>
<accession>A0AAU9FI44</accession>
<dbReference type="PROSITE" id="PS50835">
    <property type="entry name" value="IG_LIKE"/>
    <property type="match status" value="5"/>
</dbReference>
<feature type="domain" description="Ig-like" evidence="11">
    <location>
        <begin position="85"/>
        <end position="177"/>
    </location>
</feature>
<keyword evidence="6 10" id="KW-0472">Membrane</keyword>
<dbReference type="CDD" id="cd07693">
    <property type="entry name" value="IgC_1_Robo"/>
    <property type="match status" value="1"/>
</dbReference>
<feature type="compositionally biased region" description="Polar residues" evidence="9">
    <location>
        <begin position="1419"/>
        <end position="1430"/>
    </location>
</feature>
<dbReference type="SMART" id="SM00060">
    <property type="entry name" value="FN3"/>
    <property type="match status" value="3"/>
</dbReference>
<dbReference type="InterPro" id="IPR003961">
    <property type="entry name" value="FN3_dom"/>
</dbReference>
<organism evidence="13 14">
    <name type="scientific">Drosophila madeirensis</name>
    <name type="common">Fruit fly</name>
    <dbReference type="NCBI Taxonomy" id="30013"/>
    <lineage>
        <taxon>Eukaryota</taxon>
        <taxon>Metazoa</taxon>
        <taxon>Ecdysozoa</taxon>
        <taxon>Arthropoda</taxon>
        <taxon>Hexapoda</taxon>
        <taxon>Insecta</taxon>
        <taxon>Pterygota</taxon>
        <taxon>Neoptera</taxon>
        <taxon>Endopterygota</taxon>
        <taxon>Diptera</taxon>
        <taxon>Brachycera</taxon>
        <taxon>Muscomorpha</taxon>
        <taxon>Ephydroidea</taxon>
        <taxon>Drosophilidae</taxon>
        <taxon>Drosophila</taxon>
        <taxon>Sophophora</taxon>
    </lineage>
</organism>
<dbReference type="Proteomes" id="UP001500889">
    <property type="component" value="Chromosome U"/>
</dbReference>
<dbReference type="PANTHER" id="PTHR13817">
    <property type="entry name" value="TITIN"/>
    <property type="match status" value="1"/>
</dbReference>
<feature type="domain" description="Fibronectin type-III" evidence="12">
    <location>
        <begin position="756"/>
        <end position="855"/>
    </location>
</feature>
<dbReference type="InterPro" id="IPR036179">
    <property type="entry name" value="Ig-like_dom_sf"/>
</dbReference>
<dbReference type="FunFam" id="2.60.40.10:FF:000053">
    <property type="entry name" value="Roundabout guidance receptor 1"/>
    <property type="match status" value="1"/>
</dbReference>
<dbReference type="FunFam" id="2.60.40.10:FF:000948">
    <property type="entry name" value="Roundabout 1"/>
    <property type="match status" value="1"/>
</dbReference>
<evidence type="ECO:0000256" key="9">
    <source>
        <dbReference type="SAM" id="MobiDB-lite"/>
    </source>
</evidence>
<dbReference type="InterPro" id="IPR003599">
    <property type="entry name" value="Ig_sub"/>
</dbReference>
<comment type="subcellular location">
    <subcellularLocation>
        <location evidence="1">Membrane</location>
        <topology evidence="1">Single-pass membrane protein</topology>
    </subcellularLocation>
</comment>
<feature type="region of interest" description="Disordered" evidence="9">
    <location>
        <begin position="781"/>
        <end position="802"/>
    </location>
</feature>
<dbReference type="FunFam" id="2.60.40.10:FF:000008">
    <property type="entry name" value="roundabout homolog 2 isoform X2"/>
    <property type="match status" value="1"/>
</dbReference>
<keyword evidence="3" id="KW-0732">Signal</keyword>
<feature type="compositionally biased region" description="Low complexity" evidence="9">
    <location>
        <begin position="1167"/>
        <end position="1181"/>
    </location>
</feature>
<dbReference type="Pfam" id="PF13927">
    <property type="entry name" value="Ig_3"/>
    <property type="match status" value="2"/>
</dbReference>
<feature type="region of interest" description="Disordered" evidence="9">
    <location>
        <begin position="1410"/>
        <end position="1440"/>
    </location>
</feature>
<dbReference type="SMART" id="SM00408">
    <property type="entry name" value="IGc2"/>
    <property type="match status" value="5"/>
</dbReference>
<dbReference type="InterPro" id="IPR003598">
    <property type="entry name" value="Ig_sub2"/>
</dbReference>
<dbReference type="FunFam" id="2.60.40.10:FF:000026">
    <property type="entry name" value="roundabout homolog 2 isoform X1"/>
    <property type="match status" value="1"/>
</dbReference>
<dbReference type="PRINTS" id="PR00014">
    <property type="entry name" value="FNTYPEIII"/>
</dbReference>
<feature type="transmembrane region" description="Helical" evidence="10">
    <location>
        <begin position="986"/>
        <end position="1008"/>
    </location>
</feature>
<feature type="domain" description="Ig-like" evidence="11">
    <location>
        <begin position="369"/>
        <end position="464"/>
    </location>
</feature>
<dbReference type="Gene3D" id="2.60.40.10">
    <property type="entry name" value="Immunoglobulins"/>
    <property type="match status" value="8"/>
</dbReference>
<keyword evidence="8" id="KW-0393">Immunoglobulin domain</keyword>
<dbReference type="InterPro" id="IPR036116">
    <property type="entry name" value="FN3_sf"/>
</dbReference>
<feature type="domain" description="Ig-like" evidence="11">
    <location>
        <begin position="473"/>
        <end position="562"/>
    </location>
</feature>
<keyword evidence="4" id="KW-0677">Repeat</keyword>
<dbReference type="GO" id="GO:0007399">
    <property type="term" value="P:nervous system development"/>
    <property type="evidence" value="ECO:0007669"/>
    <property type="project" value="UniProtKB-ARBA"/>
</dbReference>
<dbReference type="PANTHER" id="PTHR13817:SF183">
    <property type="entry name" value="LP22668P"/>
    <property type="match status" value="1"/>
</dbReference>
<dbReference type="PROSITE" id="PS50853">
    <property type="entry name" value="FN3"/>
    <property type="match status" value="3"/>
</dbReference>
<feature type="domain" description="Fibronectin type-III" evidence="12">
    <location>
        <begin position="585"/>
        <end position="682"/>
    </location>
</feature>
<evidence type="ECO:0000256" key="3">
    <source>
        <dbReference type="ARBA" id="ARBA00022729"/>
    </source>
</evidence>
<evidence type="ECO:0000313" key="14">
    <source>
        <dbReference type="Proteomes" id="UP001500889"/>
    </source>
</evidence>
<evidence type="ECO:0000259" key="11">
    <source>
        <dbReference type="PROSITE" id="PS50835"/>
    </source>
</evidence>
<name>A0AAU9FI44_DROMD</name>
<feature type="compositionally biased region" description="Low complexity" evidence="9">
    <location>
        <begin position="788"/>
        <end position="802"/>
    </location>
</feature>
<reference evidence="13 14" key="1">
    <citation type="submission" date="2024-02" db="EMBL/GenBank/DDBJ databases">
        <title>A chromosome-level genome assembly of Drosophila madeirensis, a fruit fly species endemic to Madeira island.</title>
        <authorList>
            <person name="Tomihara K."/>
            <person name="Llopart A."/>
            <person name="Yamamoto D."/>
        </authorList>
    </citation>
    <scope>NUCLEOTIDE SEQUENCE [LARGE SCALE GENOMIC DNA]</scope>
    <source>
        <strain evidence="13 14">RF1</strain>
    </source>
</reference>
<evidence type="ECO:0000256" key="8">
    <source>
        <dbReference type="ARBA" id="ARBA00023319"/>
    </source>
</evidence>
<dbReference type="InterPro" id="IPR013783">
    <property type="entry name" value="Ig-like_fold"/>
</dbReference>
<dbReference type="Pfam" id="PF00041">
    <property type="entry name" value="fn3"/>
    <property type="match status" value="2"/>
</dbReference>
<keyword evidence="7" id="KW-1015">Disulfide bond</keyword>
<dbReference type="InterPro" id="IPR013098">
    <property type="entry name" value="Ig_I-set"/>
</dbReference>
<evidence type="ECO:0000256" key="5">
    <source>
        <dbReference type="ARBA" id="ARBA00022989"/>
    </source>
</evidence>
<dbReference type="SMART" id="SM00409">
    <property type="entry name" value="IG"/>
    <property type="match status" value="5"/>
</dbReference>
<dbReference type="GO" id="GO:0016020">
    <property type="term" value="C:membrane"/>
    <property type="evidence" value="ECO:0007669"/>
    <property type="project" value="UniProtKB-SubCell"/>
</dbReference>
<dbReference type="FunFam" id="2.60.40.10:FF:001603">
    <property type="entry name" value="Roundabout 2"/>
    <property type="match status" value="1"/>
</dbReference>
<dbReference type="GO" id="GO:0045214">
    <property type="term" value="P:sarcomere organization"/>
    <property type="evidence" value="ECO:0007669"/>
    <property type="project" value="TreeGrafter"/>
</dbReference>
<gene>
    <name evidence="13" type="ORF">DMAD_12792</name>
</gene>
<sequence length="1478" mass="161291">MQLPQLPQFQLQLQHLSAESAFKNTNVSEIKRRRRNNQNVDAASQPKRLKIISGQRMSAVVFPMLLILSGLNGLTQVAALKGENPRIIEHPMDTTVPKNDPFTFNCKAEGNPTPTIQWYKDGRELKTDAGSHRMMLPAGGLFFLKVIHSRRESDAGTYWCQAKNEFGVARSRNATLQVAFLRDEFRLEPQNTRVAQGEVALMECGAPRGSPEPQISWRKNGQTLNLSAGNKRIRIVDGGNLAIQDSRQSDDGRYQCVVKNVVGTRESATAFLKVHVRPFLIRGPQNQTAVVGSSVVFQCRIGGDPLPDVLWRRTASGGNMPLRRVHVLEDRSLKLDDVTLEDMGEYSCEADNAVGSITATGILTVHAPPKFVIRPKNQLVEIGDEVLFECQATGHPRPTLYWSVEGNSSLLLPGYKDGRLEVTLTPEGRSVLAITRFAREDSGKVVVCNALNAVGSVSSRTVVSVDTQFELPPPIIEQGPVNQTLPVKSIVVLPCRTLGTPVPQISWYLDGIPIDVQEHERRNLTEAGALTISDLQRHEDEGLYTCVASNRNGKSSWSGYLRLDTPTNPNIKFYRAPELSTYPGPPGKPQLVEKGEDSVTLSWTRSNKVGGSSLVGYVIEMFGKNETDGWVAVATRVQNTTYTQSGLVPGVNYFFLIRAENSHGLSLPSPMSEPIAVGTRYFNSGLDLSEARASLLSGDVVELSNASVVDSTSMKLTWHIINGKYVEGFYVYARQLPNPIVNNPAPVSSHTNPLLGPTSATATASASASALISTKPNIAAAGKRDGETPQQQQQQQPSTSSTKYRMLTILNGGGASSCTLTSLVQYTLYEFFIVPFYKSVEGKPSNSRVARTLEDVPNEAPFGMEALLLNASAVFLKWKAPELKAQHGILLNYHVVVRGIDTAHNFSRILTNVTIDAASPTLVLANLTEGVMYTVGVAAGNNAGVGPYCVPATLRLDPITKRLDPFINQRYPINQDHVNDVLTQPWFIILLGAILAILMLSFGAMVFVKRKHMMIKQSALNTMRGNHTNDVLKMPSLSTRTGNGYWLDASTGGMVWRPSPSGDSLEMQKDHIADYAPVCGAVSPGTVGVAGAGGPGGVGAASGISGVDDIHGGHGSERNQQRYVGEYSNIPTDYAEVSSFGKAPSEYGRHGNASPAPYATSSILSPQQQQLQQQQQQRYQQRTVGAGPGTGYGLQRPMHPHYQQQQQHSQQQHPQQIPPGNIYQQMSTTSEIYPSQTGPARSVYSEQFYYPKDKHMHMHITENKLSNCHTYEAAPGPKQSSPNSTQFASVRRQQLPPGCSIGRDSARFKVINANAGQVMDQSKTQTQTQTQTQQNLLDLDGSSFCYNGLADSGCGGSPSPMAMLMSHEDEQALYHTADGDLDDMERLYVKVDEQQPPLQQQQLLPLVPQHPSELLQPSPHHQSWRGQSTRGSRKMPQESINVKEANELIYAPGSVASERSLLSNTGSGSSGQPPCHNV</sequence>
<evidence type="ECO:0000313" key="13">
    <source>
        <dbReference type="EMBL" id="BFF95379.1"/>
    </source>
</evidence>
<proteinExistence type="predicted"/>
<evidence type="ECO:0000259" key="12">
    <source>
        <dbReference type="PROSITE" id="PS50853"/>
    </source>
</evidence>
<feature type="domain" description="Fibronectin type-III" evidence="12">
    <location>
        <begin position="860"/>
        <end position="959"/>
    </location>
</feature>
<dbReference type="SUPFAM" id="SSF48726">
    <property type="entry name" value="Immunoglobulin"/>
    <property type="match status" value="5"/>
</dbReference>
<dbReference type="FunFam" id="2.60.40.10:FF:000032">
    <property type="entry name" value="palladin isoform X1"/>
    <property type="match status" value="1"/>
</dbReference>
<evidence type="ECO:0000256" key="6">
    <source>
        <dbReference type="ARBA" id="ARBA00023136"/>
    </source>
</evidence>
<feature type="domain" description="Ig-like" evidence="11">
    <location>
        <begin position="278"/>
        <end position="364"/>
    </location>
</feature>
<dbReference type="Pfam" id="PF07679">
    <property type="entry name" value="I-set"/>
    <property type="match status" value="3"/>
</dbReference>
<evidence type="ECO:0000256" key="7">
    <source>
        <dbReference type="ARBA" id="ARBA00023157"/>
    </source>
</evidence>
<keyword evidence="14" id="KW-1185">Reference proteome</keyword>
<dbReference type="GO" id="GO:0031430">
    <property type="term" value="C:M band"/>
    <property type="evidence" value="ECO:0007669"/>
    <property type="project" value="TreeGrafter"/>
</dbReference>
<dbReference type="InterPro" id="IPR007110">
    <property type="entry name" value="Ig-like_dom"/>
</dbReference>
<feature type="region of interest" description="Disordered" evidence="9">
    <location>
        <begin position="1141"/>
        <end position="1222"/>
    </location>
</feature>
<feature type="compositionally biased region" description="Low complexity" evidence="9">
    <location>
        <begin position="1195"/>
        <end position="1219"/>
    </location>
</feature>
<evidence type="ECO:0000256" key="4">
    <source>
        <dbReference type="ARBA" id="ARBA00022737"/>
    </source>
</evidence>
<dbReference type="CDD" id="cd00063">
    <property type="entry name" value="FN3"/>
    <property type="match status" value="2"/>
</dbReference>
<dbReference type="SUPFAM" id="SSF49265">
    <property type="entry name" value="Fibronectin type III"/>
    <property type="match status" value="2"/>
</dbReference>
<evidence type="ECO:0000256" key="1">
    <source>
        <dbReference type="ARBA" id="ARBA00004167"/>
    </source>
</evidence>